<keyword evidence="2" id="KW-0963">Cytoplasm</keyword>
<dbReference type="SMART" id="SM01244">
    <property type="entry name" value="IRS"/>
    <property type="match status" value="1"/>
</dbReference>
<dbReference type="InterPro" id="IPR011993">
    <property type="entry name" value="PH-like_dom_sf"/>
</dbReference>
<dbReference type="Pfam" id="PF02174">
    <property type="entry name" value="IRS"/>
    <property type="match status" value="1"/>
</dbReference>
<dbReference type="PROSITE" id="PS50057">
    <property type="entry name" value="FERM_3"/>
    <property type="match status" value="1"/>
</dbReference>
<dbReference type="FunFam" id="2.30.29.30:FF:000028">
    <property type="entry name" value="Talin 2"/>
    <property type="match status" value="1"/>
</dbReference>
<dbReference type="SMART" id="SM00295">
    <property type="entry name" value="B41"/>
    <property type="match status" value="1"/>
</dbReference>
<dbReference type="InterPro" id="IPR019749">
    <property type="entry name" value="Band_41_domain"/>
</dbReference>
<dbReference type="CDD" id="cd10569">
    <property type="entry name" value="FERM_C_Talin"/>
    <property type="match status" value="1"/>
</dbReference>
<protein>
    <recommendedName>
        <fullName evidence="4">FERM domain-containing protein</fullName>
    </recommendedName>
</protein>
<dbReference type="InterPro" id="IPR000299">
    <property type="entry name" value="FERM_domain"/>
</dbReference>
<dbReference type="Proteomes" id="UP000676336">
    <property type="component" value="Unassembled WGS sequence"/>
</dbReference>
<dbReference type="GO" id="GO:0098609">
    <property type="term" value="P:cell-cell adhesion"/>
    <property type="evidence" value="ECO:0007669"/>
    <property type="project" value="TreeGrafter"/>
</dbReference>
<dbReference type="EMBL" id="CAJOBI010142297">
    <property type="protein sequence ID" value="CAF4773388.1"/>
    <property type="molecule type" value="Genomic_DNA"/>
</dbReference>
<sequence length="316" mass="36750">MVYICTKFGIANYDEYSLVYDIDMDNNTNASKTATLLRDRSLQRTDKKMEELRKKCHTDDDTLWLDQSKTLRQQNIDEESTVTLRRKYFFSDTNIDQRDPVQLNLLYVQCRNGIIDGTHPVTCDEAIQFSGLQCQIQFGDHDESKHKPGIIDIRDFLPKEYSKTKNVEKRIFVEHKKHKSLSALDGKVKYTQLCRALRTYGVTFFLVKEKMSGKNKLVPRLLGVTKESVVRVDERTKDFIQVWPLTHVKRWTASPNTFTLDFGDYASAYYSVQTHEGQQISQLIAGYIDIILKKRKDRDDNTMGDHIPDEEATIIE</sequence>
<dbReference type="InterPro" id="IPR035963">
    <property type="entry name" value="FERM_2"/>
</dbReference>
<feature type="domain" description="FERM" evidence="4">
    <location>
        <begin position="1"/>
        <end position="295"/>
    </location>
</feature>
<dbReference type="FunFam" id="1.20.80.10:FF:000007">
    <property type="entry name" value="Talin 2"/>
    <property type="match status" value="1"/>
</dbReference>
<evidence type="ECO:0000313" key="6">
    <source>
        <dbReference type="Proteomes" id="UP000676336"/>
    </source>
</evidence>
<dbReference type="PANTHER" id="PTHR19981">
    <property type="entry name" value="TALIN"/>
    <property type="match status" value="1"/>
</dbReference>
<dbReference type="InterPro" id="IPR019748">
    <property type="entry name" value="FERM_central"/>
</dbReference>
<dbReference type="CDD" id="cd17090">
    <property type="entry name" value="FERM_F1_TLN"/>
    <property type="match status" value="1"/>
</dbReference>
<evidence type="ECO:0000259" key="4">
    <source>
        <dbReference type="PROSITE" id="PS50057"/>
    </source>
</evidence>
<evidence type="ECO:0000256" key="2">
    <source>
        <dbReference type="ARBA" id="ARBA00022490"/>
    </source>
</evidence>
<dbReference type="GO" id="GO:0005178">
    <property type="term" value="F:integrin binding"/>
    <property type="evidence" value="ECO:0007669"/>
    <property type="project" value="TreeGrafter"/>
</dbReference>
<dbReference type="InterPro" id="IPR002404">
    <property type="entry name" value="IRS_PTB"/>
</dbReference>
<evidence type="ECO:0000256" key="3">
    <source>
        <dbReference type="ARBA" id="ARBA00023212"/>
    </source>
</evidence>
<organism evidence="5 6">
    <name type="scientific">Rotaria magnacalcarata</name>
    <dbReference type="NCBI Taxonomy" id="392030"/>
    <lineage>
        <taxon>Eukaryota</taxon>
        <taxon>Metazoa</taxon>
        <taxon>Spiralia</taxon>
        <taxon>Gnathifera</taxon>
        <taxon>Rotifera</taxon>
        <taxon>Eurotatoria</taxon>
        <taxon>Bdelloidea</taxon>
        <taxon>Philodinida</taxon>
        <taxon>Philodinidae</taxon>
        <taxon>Rotaria</taxon>
    </lineage>
</organism>
<dbReference type="GO" id="GO:0005925">
    <property type="term" value="C:focal adhesion"/>
    <property type="evidence" value="ECO:0007669"/>
    <property type="project" value="TreeGrafter"/>
</dbReference>
<feature type="non-terminal residue" evidence="5">
    <location>
        <position position="1"/>
    </location>
</feature>
<dbReference type="Gene3D" id="3.10.20.90">
    <property type="entry name" value="Phosphatidylinositol 3-kinase Catalytic Subunit, Chain A, domain 1"/>
    <property type="match status" value="1"/>
</dbReference>
<proteinExistence type="predicted"/>
<accession>A0A8S3BFF2</accession>
<comment type="subcellular location">
    <subcellularLocation>
        <location evidence="1">Cytoplasm</location>
        <location evidence="1">Cytoskeleton</location>
    </subcellularLocation>
</comment>
<evidence type="ECO:0000313" key="5">
    <source>
        <dbReference type="EMBL" id="CAF4773388.1"/>
    </source>
</evidence>
<comment type="caution">
    <text evidence="5">The sequence shown here is derived from an EMBL/GenBank/DDBJ whole genome shotgun (WGS) entry which is preliminary data.</text>
</comment>
<dbReference type="GO" id="GO:0005737">
    <property type="term" value="C:cytoplasm"/>
    <property type="evidence" value="ECO:0007669"/>
    <property type="project" value="TreeGrafter"/>
</dbReference>
<keyword evidence="3" id="KW-0206">Cytoskeleton</keyword>
<dbReference type="SUPFAM" id="SSF47031">
    <property type="entry name" value="Second domain of FERM"/>
    <property type="match status" value="1"/>
</dbReference>
<evidence type="ECO:0000256" key="1">
    <source>
        <dbReference type="ARBA" id="ARBA00004245"/>
    </source>
</evidence>
<dbReference type="AlphaFoldDB" id="A0A8S3BFF2"/>
<dbReference type="CDD" id="cd14473">
    <property type="entry name" value="FERM_B-lobe"/>
    <property type="match status" value="1"/>
</dbReference>
<dbReference type="SUPFAM" id="SSF50729">
    <property type="entry name" value="PH domain-like"/>
    <property type="match status" value="1"/>
</dbReference>
<dbReference type="PANTHER" id="PTHR19981:SF1">
    <property type="entry name" value="RHEA, ISOFORM B"/>
    <property type="match status" value="1"/>
</dbReference>
<reference evidence="5" key="1">
    <citation type="submission" date="2021-02" db="EMBL/GenBank/DDBJ databases">
        <authorList>
            <person name="Nowell W R."/>
        </authorList>
    </citation>
    <scope>NUCLEOTIDE SEQUENCE</scope>
</reference>
<dbReference type="GO" id="GO:0005856">
    <property type="term" value="C:cytoskeleton"/>
    <property type="evidence" value="ECO:0007669"/>
    <property type="project" value="UniProtKB-SubCell"/>
</dbReference>
<dbReference type="GO" id="GO:0030036">
    <property type="term" value="P:actin cytoskeleton organization"/>
    <property type="evidence" value="ECO:0007669"/>
    <property type="project" value="TreeGrafter"/>
</dbReference>
<dbReference type="InterPro" id="IPR014352">
    <property type="entry name" value="FERM/acyl-CoA-bd_prot_sf"/>
</dbReference>
<dbReference type="Gene3D" id="2.30.29.30">
    <property type="entry name" value="Pleckstrin-homology domain (PH domain)/Phosphotyrosine-binding domain (PTB)"/>
    <property type="match status" value="1"/>
</dbReference>
<name>A0A8S3BFF2_9BILA</name>
<dbReference type="Gene3D" id="1.20.80.10">
    <property type="match status" value="1"/>
</dbReference>
<dbReference type="GO" id="GO:0005886">
    <property type="term" value="C:plasma membrane"/>
    <property type="evidence" value="ECO:0007669"/>
    <property type="project" value="TreeGrafter"/>
</dbReference>
<gene>
    <name evidence="5" type="ORF">SMN809_LOCUS46029</name>
</gene>